<evidence type="ECO:0000313" key="3">
    <source>
        <dbReference type="Proteomes" id="UP001209540"/>
    </source>
</evidence>
<feature type="transmembrane region" description="Helical" evidence="1">
    <location>
        <begin position="59"/>
        <end position="80"/>
    </location>
</feature>
<reference evidence="2" key="2">
    <citation type="submission" date="2023-02" db="EMBL/GenBank/DDBJ databases">
        <authorList>
            <consortium name="DOE Joint Genome Institute"/>
            <person name="Mondo S.J."/>
            <person name="Chang Y."/>
            <person name="Wang Y."/>
            <person name="Ahrendt S."/>
            <person name="Andreopoulos W."/>
            <person name="Barry K."/>
            <person name="Beard J."/>
            <person name="Benny G.L."/>
            <person name="Blankenship S."/>
            <person name="Bonito G."/>
            <person name="Cuomo C."/>
            <person name="Desiro A."/>
            <person name="Gervers K.A."/>
            <person name="Hundley H."/>
            <person name="Kuo A."/>
            <person name="LaButti K."/>
            <person name="Lang B.F."/>
            <person name="Lipzen A."/>
            <person name="O'Donnell K."/>
            <person name="Pangilinan J."/>
            <person name="Reynolds N."/>
            <person name="Sandor L."/>
            <person name="Smith M.W."/>
            <person name="Tsang A."/>
            <person name="Grigoriev I.V."/>
            <person name="Stajich J.E."/>
            <person name="Spatafora J.W."/>
        </authorList>
    </citation>
    <scope>NUCLEOTIDE SEQUENCE</scope>
    <source>
        <strain evidence="2">RSA 2281</strain>
    </source>
</reference>
<reference evidence="2" key="1">
    <citation type="journal article" date="2022" name="IScience">
        <title>Evolution of zygomycete secretomes and the origins of terrestrial fungal ecologies.</title>
        <authorList>
            <person name="Chang Y."/>
            <person name="Wang Y."/>
            <person name="Mondo S."/>
            <person name="Ahrendt S."/>
            <person name="Andreopoulos W."/>
            <person name="Barry K."/>
            <person name="Beard J."/>
            <person name="Benny G.L."/>
            <person name="Blankenship S."/>
            <person name="Bonito G."/>
            <person name="Cuomo C."/>
            <person name="Desiro A."/>
            <person name="Gervers K.A."/>
            <person name="Hundley H."/>
            <person name="Kuo A."/>
            <person name="LaButti K."/>
            <person name="Lang B.F."/>
            <person name="Lipzen A."/>
            <person name="O'Donnell K."/>
            <person name="Pangilinan J."/>
            <person name="Reynolds N."/>
            <person name="Sandor L."/>
            <person name="Smith M.E."/>
            <person name="Tsang A."/>
            <person name="Grigoriev I.V."/>
            <person name="Stajich J.E."/>
            <person name="Spatafora J.W."/>
        </authorList>
    </citation>
    <scope>NUCLEOTIDE SEQUENCE</scope>
    <source>
        <strain evidence="2">RSA 2281</strain>
    </source>
</reference>
<protein>
    <submittedName>
        <fullName evidence="2">Uncharacterized protein</fullName>
    </submittedName>
</protein>
<dbReference type="EMBL" id="JAIXMP010000005">
    <property type="protein sequence ID" value="KAI9272914.1"/>
    <property type="molecule type" value="Genomic_DNA"/>
</dbReference>
<proteinExistence type="predicted"/>
<accession>A0AAD5PH99</accession>
<keyword evidence="1" id="KW-0472">Membrane</keyword>
<comment type="caution">
    <text evidence="2">The sequence shown here is derived from an EMBL/GenBank/DDBJ whole genome shotgun (WGS) entry which is preliminary data.</text>
</comment>
<gene>
    <name evidence="2" type="ORF">BDA99DRAFT_593285</name>
</gene>
<feature type="transmembrane region" description="Helical" evidence="1">
    <location>
        <begin position="20"/>
        <end position="38"/>
    </location>
</feature>
<evidence type="ECO:0000256" key="1">
    <source>
        <dbReference type="SAM" id="Phobius"/>
    </source>
</evidence>
<keyword evidence="1" id="KW-1133">Transmembrane helix</keyword>
<dbReference type="AlphaFoldDB" id="A0AAD5PH99"/>
<dbReference type="Proteomes" id="UP001209540">
    <property type="component" value="Unassembled WGS sequence"/>
</dbReference>
<organism evidence="2 3">
    <name type="scientific">Phascolomyces articulosus</name>
    <dbReference type="NCBI Taxonomy" id="60185"/>
    <lineage>
        <taxon>Eukaryota</taxon>
        <taxon>Fungi</taxon>
        <taxon>Fungi incertae sedis</taxon>
        <taxon>Mucoromycota</taxon>
        <taxon>Mucoromycotina</taxon>
        <taxon>Mucoromycetes</taxon>
        <taxon>Mucorales</taxon>
        <taxon>Lichtheimiaceae</taxon>
        <taxon>Phascolomyces</taxon>
    </lineage>
</organism>
<evidence type="ECO:0000313" key="2">
    <source>
        <dbReference type="EMBL" id="KAI9272914.1"/>
    </source>
</evidence>
<keyword evidence="1" id="KW-0812">Transmembrane</keyword>
<name>A0AAD5PH99_9FUNG</name>
<sequence>MTMLPSSGRDSGGGEGGGSGITQTLTNALIIFTGQIVCRCGWIKVQKWIMVRIARPSSLLVLLLPLPVVLLKKVVVYLPFLCLFDYCLCGSCTSFDCSFRFPCHICYISYFSISSLHNHYPAVTGLDLEPVNPLQMPVPSRRRDFCNFAVSIDTYGGGDFGHDCNKYKNPTYAVSCCVVYRIFSWLIPTL</sequence>
<keyword evidence="3" id="KW-1185">Reference proteome</keyword>